<dbReference type="PANTHER" id="PTHR34990:SF1">
    <property type="entry name" value="UDP-2,3-DIACYLGLUCOSAMINE HYDROLASE"/>
    <property type="match status" value="1"/>
</dbReference>
<reference evidence="12" key="1">
    <citation type="submission" date="2020-03" db="EMBL/GenBank/DDBJ databases">
        <title>Solimonas marina sp. nov., isolated from deep seawater of the Pacific Ocean.</title>
        <authorList>
            <person name="Liu X."/>
            <person name="Lai Q."/>
            <person name="Sun F."/>
            <person name="Gai Y."/>
            <person name="Li G."/>
            <person name="Shao Z."/>
        </authorList>
    </citation>
    <scope>NUCLEOTIDE SEQUENCE</scope>
    <source>
        <strain evidence="12">C16B3</strain>
    </source>
</reference>
<evidence type="ECO:0000256" key="10">
    <source>
        <dbReference type="HAMAP-Rule" id="MF_00575"/>
    </source>
</evidence>
<dbReference type="CDD" id="cd07398">
    <property type="entry name" value="MPP_YbbF-LpxH"/>
    <property type="match status" value="1"/>
</dbReference>
<evidence type="ECO:0000256" key="3">
    <source>
        <dbReference type="ARBA" id="ARBA00022519"/>
    </source>
</evidence>
<dbReference type="Gene3D" id="3.60.21.10">
    <property type="match status" value="1"/>
</dbReference>
<feature type="binding site" evidence="10">
    <location>
        <position position="194"/>
    </location>
    <ligand>
        <name>Mn(2+)</name>
        <dbReference type="ChEBI" id="CHEBI:29035"/>
        <label>2</label>
    </ligand>
</feature>
<evidence type="ECO:0000259" key="11">
    <source>
        <dbReference type="Pfam" id="PF00149"/>
    </source>
</evidence>
<evidence type="ECO:0000256" key="8">
    <source>
        <dbReference type="ARBA" id="ARBA00023136"/>
    </source>
</evidence>
<comment type="caution">
    <text evidence="12">The sequence shown here is derived from an EMBL/GenBank/DDBJ whole genome shotgun (WGS) entry which is preliminary data.</text>
</comment>
<feature type="binding site" evidence="10">
    <location>
        <position position="9"/>
    </location>
    <ligand>
        <name>Mn(2+)</name>
        <dbReference type="ChEBI" id="CHEBI:29035"/>
        <label>1</label>
    </ligand>
</feature>
<keyword evidence="5 10" id="KW-0479">Metal-binding</keyword>
<name>A0A969WD09_9GAMM</name>
<evidence type="ECO:0000256" key="2">
    <source>
        <dbReference type="ARBA" id="ARBA00022516"/>
    </source>
</evidence>
<feature type="binding site" evidence="10">
    <location>
        <position position="40"/>
    </location>
    <ligand>
        <name>Mn(2+)</name>
        <dbReference type="ChEBI" id="CHEBI:29035"/>
        <label>1</label>
    </ligand>
</feature>
<feature type="binding site" evidence="10">
    <location>
        <position position="121"/>
    </location>
    <ligand>
        <name>substrate</name>
    </ligand>
</feature>
<keyword evidence="7 10" id="KW-0443">Lipid metabolism</keyword>
<dbReference type="InterPro" id="IPR004843">
    <property type="entry name" value="Calcineurin-like_PHP"/>
</dbReference>
<feature type="binding site" evidence="10">
    <location>
        <position position="113"/>
    </location>
    <ligand>
        <name>Mn(2+)</name>
        <dbReference type="ChEBI" id="CHEBI:29035"/>
        <label>2</label>
    </ligand>
</feature>
<gene>
    <name evidence="10" type="primary">lpxH</name>
    <name evidence="12" type="ORF">G7Y82_18380</name>
</gene>
<evidence type="ECO:0000256" key="5">
    <source>
        <dbReference type="ARBA" id="ARBA00022723"/>
    </source>
</evidence>
<feature type="binding site" evidence="10">
    <location>
        <position position="40"/>
    </location>
    <ligand>
        <name>Mn(2+)</name>
        <dbReference type="ChEBI" id="CHEBI:29035"/>
        <label>2</label>
    </ligand>
</feature>
<dbReference type="GO" id="GO:0008758">
    <property type="term" value="F:UDP-2,3-diacylglucosamine hydrolase activity"/>
    <property type="evidence" value="ECO:0007669"/>
    <property type="project" value="UniProtKB-UniRule"/>
</dbReference>
<dbReference type="Pfam" id="PF00149">
    <property type="entry name" value="Metallophos"/>
    <property type="match status" value="1"/>
</dbReference>
<feature type="binding site" evidence="10">
    <location>
        <position position="7"/>
    </location>
    <ligand>
        <name>Mn(2+)</name>
        <dbReference type="ChEBI" id="CHEBI:29035"/>
        <label>1</label>
    </ligand>
</feature>
<dbReference type="GO" id="GO:0019897">
    <property type="term" value="C:extrinsic component of plasma membrane"/>
    <property type="evidence" value="ECO:0007669"/>
    <property type="project" value="UniProtKB-UniRule"/>
</dbReference>
<sequence length="258" mass="28818">MILLLSDLHLPNEPSPLREGFLHFLAGPARKAEAVYILGDLFEYWVGDDVGLVDYAPEIKALRDLTDRGVRVHFMAGNRDFLVGQRFAAATGVTLLEDPLVVTLGGVPTLLSHGDRYCTDDRGYQRWRRFSRNRVAQWLFRRLPQTRRHAIAGGLRHQSGAEKRNKPSAIMDVNDVAIRTALTRQVVTRMIHGHTHRPADHLLQLRGGIRATRIVLADWREAGPSGAPLMEYLKVDDGGVMRVQLDRPIPDAATAANA</sequence>
<dbReference type="EC" id="3.6.1.54" evidence="10"/>
<feature type="binding site" evidence="10">
    <location>
        <position position="159"/>
    </location>
    <ligand>
        <name>substrate</name>
    </ligand>
</feature>
<dbReference type="NCBIfam" id="TIGR01854">
    <property type="entry name" value="lipid_A_lpxH"/>
    <property type="match status" value="1"/>
</dbReference>
<dbReference type="InterPro" id="IPR029052">
    <property type="entry name" value="Metallo-depent_PP-like"/>
</dbReference>
<keyword evidence="6 10" id="KW-0378">Hydrolase</keyword>
<dbReference type="GO" id="GO:0005737">
    <property type="term" value="C:cytoplasm"/>
    <property type="evidence" value="ECO:0007669"/>
    <property type="project" value="InterPro"/>
</dbReference>
<keyword evidence="1 10" id="KW-1003">Cell membrane</keyword>
<comment type="function">
    <text evidence="10">Hydrolyzes the pyrophosphate bond of UDP-2,3-diacylglucosamine to yield 2,3-diacylglucosamine 1-phosphate (lipid X) and UMP by catalyzing the attack of water at the alpha-P atom. Involved in the biosynthesis of lipid A, a phosphorylated glycolipid that anchors the lipopolysaccharide to the outer membrane of the cell.</text>
</comment>
<dbReference type="RefSeq" id="WP_168149609.1">
    <property type="nucleotide sequence ID" value="NZ_JAAVXB010000013.1"/>
</dbReference>
<keyword evidence="3 10" id="KW-0997">Cell inner membrane</keyword>
<dbReference type="GO" id="GO:0009245">
    <property type="term" value="P:lipid A biosynthetic process"/>
    <property type="evidence" value="ECO:0007669"/>
    <property type="project" value="UniProtKB-UniRule"/>
</dbReference>
<feature type="domain" description="Calcineurin-like phosphoesterase" evidence="11">
    <location>
        <begin position="2"/>
        <end position="198"/>
    </location>
</feature>
<evidence type="ECO:0000256" key="4">
    <source>
        <dbReference type="ARBA" id="ARBA00022556"/>
    </source>
</evidence>
<keyword evidence="9 10" id="KW-0464">Manganese</keyword>
<evidence type="ECO:0000256" key="7">
    <source>
        <dbReference type="ARBA" id="ARBA00023098"/>
    </source>
</evidence>
<dbReference type="HAMAP" id="MF_00575">
    <property type="entry name" value="LpxH"/>
    <property type="match status" value="1"/>
</dbReference>
<feature type="binding site" evidence="10">
    <location>
        <position position="194"/>
    </location>
    <ligand>
        <name>substrate</name>
    </ligand>
</feature>
<dbReference type="PANTHER" id="PTHR34990">
    <property type="entry name" value="UDP-2,3-DIACYLGLUCOSAMINE HYDROLASE-RELATED"/>
    <property type="match status" value="1"/>
</dbReference>
<feature type="binding site" evidence="10">
    <location>
        <position position="78"/>
    </location>
    <ligand>
        <name>Mn(2+)</name>
        <dbReference type="ChEBI" id="CHEBI:29035"/>
        <label>2</label>
    </ligand>
</feature>
<dbReference type="AlphaFoldDB" id="A0A969WD09"/>
<feature type="binding site" evidence="10">
    <location>
        <position position="163"/>
    </location>
    <ligand>
        <name>substrate</name>
    </ligand>
</feature>
<protein>
    <recommendedName>
        <fullName evidence="10">UDP-2,3-diacylglucosamine hydrolase</fullName>
        <ecNumber evidence="10">3.6.1.54</ecNumber>
    </recommendedName>
    <alternativeName>
        <fullName evidence="10">UDP-2,3-diacylglucosamine diphosphatase</fullName>
    </alternativeName>
</protein>
<organism evidence="12 13">
    <name type="scientific">Solimonas marina</name>
    <dbReference type="NCBI Taxonomy" id="2714601"/>
    <lineage>
        <taxon>Bacteria</taxon>
        <taxon>Pseudomonadati</taxon>
        <taxon>Pseudomonadota</taxon>
        <taxon>Gammaproteobacteria</taxon>
        <taxon>Nevskiales</taxon>
        <taxon>Nevskiaceae</taxon>
        <taxon>Solimonas</taxon>
    </lineage>
</organism>
<dbReference type="GO" id="GO:0030145">
    <property type="term" value="F:manganese ion binding"/>
    <property type="evidence" value="ECO:0007669"/>
    <property type="project" value="UniProtKB-UniRule"/>
</dbReference>
<evidence type="ECO:0000313" key="13">
    <source>
        <dbReference type="Proteomes" id="UP000653472"/>
    </source>
</evidence>
<evidence type="ECO:0000256" key="9">
    <source>
        <dbReference type="ARBA" id="ARBA00023211"/>
    </source>
</evidence>
<feature type="binding site" evidence="10">
    <location>
        <begin position="78"/>
        <end position="79"/>
    </location>
    <ligand>
        <name>substrate</name>
    </ligand>
</feature>
<accession>A0A969WD09</accession>
<comment type="cofactor">
    <cofactor evidence="10">
        <name>Mn(2+)</name>
        <dbReference type="ChEBI" id="CHEBI:29035"/>
    </cofactor>
    <text evidence="10">Binds 2 Mn(2+) ions per subunit in a binuclear metal center.</text>
</comment>
<keyword evidence="13" id="KW-1185">Reference proteome</keyword>
<comment type="subcellular location">
    <subcellularLocation>
        <location evidence="10">Cell inner membrane</location>
        <topology evidence="10">Peripheral membrane protein</topology>
        <orientation evidence="10">Cytoplasmic side</orientation>
    </subcellularLocation>
</comment>
<proteinExistence type="inferred from homology"/>
<dbReference type="InterPro" id="IPR043461">
    <property type="entry name" value="LpxH-like"/>
</dbReference>
<dbReference type="SUPFAM" id="SSF56300">
    <property type="entry name" value="Metallo-dependent phosphatases"/>
    <property type="match status" value="1"/>
</dbReference>
<dbReference type="InterPro" id="IPR010138">
    <property type="entry name" value="UDP-diacylglucosamine_Hdrlase"/>
</dbReference>
<comment type="catalytic activity">
    <reaction evidence="10">
        <text>UDP-2-N,3-O-bis[(3R)-3-hydroxytetradecanoyl]-alpha-D-glucosamine + H2O = 2-N,3-O-bis[(3R)-3-hydroxytetradecanoyl]-alpha-D-glucosaminyl 1-phosphate + UMP + 2 H(+)</text>
        <dbReference type="Rhea" id="RHEA:25213"/>
        <dbReference type="ChEBI" id="CHEBI:15377"/>
        <dbReference type="ChEBI" id="CHEBI:15378"/>
        <dbReference type="ChEBI" id="CHEBI:57865"/>
        <dbReference type="ChEBI" id="CHEBI:57957"/>
        <dbReference type="ChEBI" id="CHEBI:78847"/>
        <dbReference type="EC" id="3.6.1.54"/>
    </reaction>
</comment>
<dbReference type="Proteomes" id="UP000653472">
    <property type="component" value="Unassembled WGS sequence"/>
</dbReference>
<feature type="binding site" evidence="10">
    <location>
        <position position="196"/>
    </location>
    <ligand>
        <name>Mn(2+)</name>
        <dbReference type="ChEBI" id="CHEBI:29035"/>
        <label>1</label>
    </ligand>
</feature>
<dbReference type="NCBIfam" id="NF003743">
    <property type="entry name" value="PRK05340.1"/>
    <property type="match status" value="1"/>
</dbReference>
<feature type="binding site" evidence="10">
    <location>
        <position position="166"/>
    </location>
    <ligand>
        <name>substrate</name>
    </ligand>
</feature>
<keyword evidence="4 10" id="KW-0441">Lipid A biosynthesis</keyword>
<comment type="pathway">
    <text evidence="10">Glycolipid biosynthesis; lipid IV(A) biosynthesis; lipid IV(A) from (3R)-3-hydroxytetradecanoyl-[acyl-carrier-protein] and UDP-N-acetyl-alpha-D-glucosamine: step 4/6.</text>
</comment>
<evidence type="ECO:0000313" key="12">
    <source>
        <dbReference type="EMBL" id="NKF24284.1"/>
    </source>
</evidence>
<keyword evidence="2 10" id="KW-0444">Lipid biosynthesis</keyword>
<keyword evidence="8 10" id="KW-0472">Membrane</keyword>
<comment type="similarity">
    <text evidence="10">Belongs to the LpxH family.</text>
</comment>
<dbReference type="EMBL" id="JAAVXB010000013">
    <property type="protein sequence ID" value="NKF24284.1"/>
    <property type="molecule type" value="Genomic_DNA"/>
</dbReference>
<evidence type="ECO:0000256" key="6">
    <source>
        <dbReference type="ARBA" id="ARBA00022801"/>
    </source>
</evidence>
<evidence type="ECO:0000256" key="1">
    <source>
        <dbReference type="ARBA" id="ARBA00022475"/>
    </source>
</evidence>